<proteinExistence type="predicted"/>
<evidence type="ECO:0000313" key="3">
    <source>
        <dbReference type="Proteomes" id="UP001318040"/>
    </source>
</evidence>
<feature type="domain" description="RGS" evidence="2">
    <location>
        <begin position="405"/>
        <end position="531"/>
    </location>
</feature>
<dbReference type="InterPro" id="IPR036305">
    <property type="entry name" value="RGS_sf"/>
</dbReference>
<reference evidence="4" key="1">
    <citation type="submission" date="2025-08" db="UniProtKB">
        <authorList>
            <consortium name="RefSeq"/>
        </authorList>
    </citation>
    <scope>IDENTIFICATION</scope>
    <source>
        <tissue evidence="4">Sperm</tissue>
    </source>
</reference>
<feature type="region of interest" description="Disordered" evidence="1">
    <location>
        <begin position="622"/>
        <end position="641"/>
    </location>
</feature>
<dbReference type="InterPro" id="IPR044926">
    <property type="entry name" value="RGS_subdomain_2"/>
</dbReference>
<dbReference type="FunFam" id="1.10.167.10:FF:000005">
    <property type="entry name" value="Putative A-kinase anchor protein 10 mitochondrial"/>
    <property type="match status" value="1"/>
</dbReference>
<name>A0AAJ7TTL1_PETMA</name>
<feature type="region of interest" description="Disordered" evidence="1">
    <location>
        <begin position="1"/>
        <end position="80"/>
    </location>
</feature>
<feature type="region of interest" description="Disordered" evidence="1">
    <location>
        <begin position="198"/>
        <end position="228"/>
    </location>
</feature>
<feature type="domain" description="RGS" evidence="2">
    <location>
        <begin position="324"/>
        <end position="395"/>
    </location>
</feature>
<gene>
    <name evidence="4" type="primary">AKAP10</name>
</gene>
<evidence type="ECO:0000259" key="2">
    <source>
        <dbReference type="PROSITE" id="PS50132"/>
    </source>
</evidence>
<dbReference type="PANTHER" id="PTHR13155:SF1">
    <property type="entry name" value="A-KINASE ANCHOR PROTEIN 10, MITOCHONDRIAL"/>
    <property type="match status" value="1"/>
</dbReference>
<dbReference type="AlphaFoldDB" id="A0AAJ7TTL1"/>
<dbReference type="GO" id="GO:0005739">
    <property type="term" value="C:mitochondrion"/>
    <property type="evidence" value="ECO:0007669"/>
    <property type="project" value="TreeGrafter"/>
</dbReference>
<feature type="compositionally biased region" description="Basic and acidic residues" evidence="1">
    <location>
        <begin position="623"/>
        <end position="633"/>
    </location>
</feature>
<dbReference type="CDD" id="cd08721">
    <property type="entry name" value="RGS_AKAP2_2"/>
    <property type="match status" value="1"/>
</dbReference>
<feature type="region of interest" description="Disordered" evidence="1">
    <location>
        <begin position="547"/>
        <end position="571"/>
    </location>
</feature>
<feature type="region of interest" description="Disordered" evidence="1">
    <location>
        <begin position="250"/>
        <end position="297"/>
    </location>
</feature>
<dbReference type="Proteomes" id="UP001318040">
    <property type="component" value="Chromosome 38"/>
</dbReference>
<feature type="compositionally biased region" description="Basic and acidic residues" evidence="1">
    <location>
        <begin position="8"/>
        <end position="19"/>
    </location>
</feature>
<dbReference type="GO" id="GO:0008104">
    <property type="term" value="P:intracellular protein localization"/>
    <property type="evidence" value="ECO:0007669"/>
    <property type="project" value="TreeGrafter"/>
</dbReference>
<dbReference type="Pfam" id="PF00615">
    <property type="entry name" value="RGS"/>
    <property type="match status" value="2"/>
</dbReference>
<dbReference type="InterPro" id="IPR052246">
    <property type="entry name" value="Cell_Polariz_PKAAnc"/>
</dbReference>
<dbReference type="PROSITE" id="PS50132">
    <property type="entry name" value="RGS"/>
    <property type="match status" value="2"/>
</dbReference>
<feature type="compositionally biased region" description="Low complexity" evidence="1">
    <location>
        <begin position="20"/>
        <end position="33"/>
    </location>
</feature>
<dbReference type="Gene3D" id="1.10.167.10">
    <property type="entry name" value="Regulator of G-protein Signalling 4, domain 2"/>
    <property type="match status" value="2"/>
</dbReference>
<evidence type="ECO:0000256" key="1">
    <source>
        <dbReference type="SAM" id="MobiDB-lite"/>
    </source>
</evidence>
<dbReference type="SUPFAM" id="SSF48097">
    <property type="entry name" value="Regulator of G-protein signaling, RGS"/>
    <property type="match status" value="2"/>
</dbReference>
<dbReference type="RefSeq" id="XP_032823842.1">
    <property type="nucleotide sequence ID" value="XM_032967951.1"/>
</dbReference>
<feature type="compositionally biased region" description="Basic and acidic residues" evidence="1">
    <location>
        <begin position="280"/>
        <end position="290"/>
    </location>
</feature>
<keyword evidence="3" id="KW-1185">Reference proteome</keyword>
<feature type="region of interest" description="Disordered" evidence="1">
    <location>
        <begin position="673"/>
        <end position="752"/>
    </location>
</feature>
<dbReference type="GO" id="GO:0005886">
    <property type="term" value="C:plasma membrane"/>
    <property type="evidence" value="ECO:0007669"/>
    <property type="project" value="TreeGrafter"/>
</dbReference>
<dbReference type="KEGG" id="pmrn:116950267"/>
<accession>A0AAJ7TTL1</accession>
<dbReference type="CTD" id="11216"/>
<dbReference type="SMART" id="SM00315">
    <property type="entry name" value="RGS"/>
    <property type="match status" value="2"/>
</dbReference>
<sequence length="752" mass="79805">MSFIIKRMSRDKGKGKEVLSTRSPARSARQPSRNHARAETPPPPPSRDALSAISGAMEGAGVRTGALRRPPPTLAEPQHFGDLGHASLRAVPAAAAAAAASPGEEEGGPRCRLSRTLGEALRDPAALPHLLLDLEARGALHLARFWLDAEAFRQESWARVRTRSLDAVKLSSLAARTSPLPARGSPASRRPSPLLAATATERSPAGRNFPAGEGPAAPSPPAGPGDVRAAPPRELCGCGSARSCPFCGGGGAAGPDRPRRRGRSLLDGGGGVGVRSGDACGRDGAEEGRRPARAVPDGLALPSATAEGCDSISDKLMKSIERDAVELFTRFVSQDAEVALPISDAMRNLIIAKICGEDGDVDPNCFLPAQELVFHELETQFFPLFLESSHFCRYQMEVLTSGSVCLGDILTSEGTLFYFSEFMEKEDAAALLQFWLVAHDFQAQLAGKAGQYDGQEAQNDAMILYDKYFSLQATCPLGFGDSVRPEVESNICREGGPLPDCFSTALRQAYTTMEAVYLPGFLCSDIYYKYLSELLYSVRSEEALGPSAHVPGRGGAPPPSEAVGNERGNQANSNKKNLVKILKNFDEDITIDAKSLEPESLYYRHYAGKMSFGRINTLGQFVKESEPNPDGKKPKGSLSQVMKRWVQGTTDEAQEDMAWRVARMIVGEIVRQSATLKPPAPPPVPSGAAEAPGRDPATSGGTAEPGATVVQRAEPPARCRPSPERSGAQPSRGLRAAAAVAAAAPGPPAATK</sequence>
<evidence type="ECO:0000313" key="4">
    <source>
        <dbReference type="RefSeq" id="XP_032823842.1"/>
    </source>
</evidence>
<dbReference type="InterPro" id="IPR016137">
    <property type="entry name" value="RGS"/>
</dbReference>
<protein>
    <submittedName>
        <fullName evidence="4">A-kinase anchor protein 10, mitochondrial</fullName>
    </submittedName>
</protein>
<organism evidence="3 4">
    <name type="scientific">Petromyzon marinus</name>
    <name type="common">Sea lamprey</name>
    <dbReference type="NCBI Taxonomy" id="7757"/>
    <lineage>
        <taxon>Eukaryota</taxon>
        <taxon>Metazoa</taxon>
        <taxon>Chordata</taxon>
        <taxon>Craniata</taxon>
        <taxon>Vertebrata</taxon>
        <taxon>Cyclostomata</taxon>
        <taxon>Hyperoartia</taxon>
        <taxon>Petromyzontiformes</taxon>
        <taxon>Petromyzontidae</taxon>
        <taxon>Petromyzon</taxon>
    </lineage>
</organism>
<dbReference type="PANTHER" id="PTHR13155">
    <property type="entry name" value="A-KINASE ANCHOR PROTEINS"/>
    <property type="match status" value="1"/>
</dbReference>